<keyword evidence="5" id="KW-0997">Cell inner membrane</keyword>
<dbReference type="EMBL" id="CP002691">
    <property type="protein sequence ID" value="AEE51095.1"/>
    <property type="molecule type" value="Genomic_DNA"/>
</dbReference>
<dbReference type="GO" id="GO:0098797">
    <property type="term" value="C:plasma membrane protein complex"/>
    <property type="evidence" value="ECO:0007669"/>
    <property type="project" value="TreeGrafter"/>
</dbReference>
<dbReference type="Proteomes" id="UP000008461">
    <property type="component" value="Chromosome"/>
</dbReference>
<feature type="chain" id="PRO_5003315971" evidence="10">
    <location>
        <begin position="30"/>
        <end position="179"/>
    </location>
</feature>
<evidence type="ECO:0000256" key="4">
    <source>
        <dbReference type="ARBA" id="ARBA00022475"/>
    </source>
</evidence>
<dbReference type="GO" id="GO:0015031">
    <property type="term" value="P:protein transport"/>
    <property type="evidence" value="ECO:0007669"/>
    <property type="project" value="UniProtKB-KW"/>
</dbReference>
<evidence type="ECO:0000256" key="5">
    <source>
        <dbReference type="ARBA" id="ARBA00022519"/>
    </source>
</evidence>
<evidence type="ECO:0000256" key="8">
    <source>
        <dbReference type="ARBA" id="ARBA00022989"/>
    </source>
</evidence>
<dbReference type="PANTHER" id="PTHR33446">
    <property type="entry name" value="PROTEIN TONB-RELATED"/>
    <property type="match status" value="1"/>
</dbReference>
<keyword evidence="13" id="KW-1185">Reference proteome</keyword>
<dbReference type="STRING" id="760192.Halhy_3235"/>
<keyword evidence="8" id="KW-1133">Transmembrane helix</keyword>
<dbReference type="eggNOG" id="COG0810">
    <property type="taxonomic scope" value="Bacteria"/>
</dbReference>
<evidence type="ECO:0000256" key="6">
    <source>
        <dbReference type="ARBA" id="ARBA00022692"/>
    </source>
</evidence>
<dbReference type="GO" id="GO:0015891">
    <property type="term" value="P:siderophore transport"/>
    <property type="evidence" value="ECO:0007669"/>
    <property type="project" value="InterPro"/>
</dbReference>
<reference evidence="12 13" key="1">
    <citation type="journal article" date="2011" name="Stand. Genomic Sci.">
        <title>Complete genome sequence of Haliscomenobacter hydrossis type strain (O).</title>
        <authorList>
            <consortium name="US DOE Joint Genome Institute (JGI-PGF)"/>
            <person name="Daligault H."/>
            <person name="Lapidus A."/>
            <person name="Zeytun A."/>
            <person name="Nolan M."/>
            <person name="Lucas S."/>
            <person name="Del Rio T.G."/>
            <person name="Tice H."/>
            <person name="Cheng J.F."/>
            <person name="Tapia R."/>
            <person name="Han C."/>
            <person name="Goodwin L."/>
            <person name="Pitluck S."/>
            <person name="Liolios K."/>
            <person name="Pagani I."/>
            <person name="Ivanova N."/>
            <person name="Huntemann M."/>
            <person name="Mavromatis K."/>
            <person name="Mikhailova N."/>
            <person name="Pati A."/>
            <person name="Chen A."/>
            <person name="Palaniappan K."/>
            <person name="Land M."/>
            <person name="Hauser L."/>
            <person name="Brambilla E.M."/>
            <person name="Rohde M."/>
            <person name="Verbarg S."/>
            <person name="Goker M."/>
            <person name="Bristow J."/>
            <person name="Eisen J.A."/>
            <person name="Markowitz V."/>
            <person name="Hugenholtz P."/>
            <person name="Kyrpides N.C."/>
            <person name="Klenk H.P."/>
            <person name="Woyke T."/>
        </authorList>
    </citation>
    <scope>NUCLEOTIDE SEQUENCE [LARGE SCALE GENOMIC DNA]</scope>
    <source>
        <strain evidence="13">ATCC 27775 / DSM 1100 / LMG 10767 / O</strain>
    </source>
</reference>
<dbReference type="KEGG" id="hhy:Halhy_3235"/>
<evidence type="ECO:0000256" key="2">
    <source>
        <dbReference type="ARBA" id="ARBA00006555"/>
    </source>
</evidence>
<dbReference type="GO" id="GO:0030288">
    <property type="term" value="C:outer membrane-bounded periplasmic space"/>
    <property type="evidence" value="ECO:0007669"/>
    <property type="project" value="InterPro"/>
</dbReference>
<dbReference type="HOGENOM" id="CLU_065795_3_0_10"/>
<keyword evidence="3" id="KW-0813">Transport</keyword>
<proteinExistence type="inferred from homology"/>
<comment type="subcellular location">
    <subcellularLocation>
        <location evidence="1">Cell inner membrane</location>
        <topology evidence="1">Single-pass membrane protein</topology>
        <orientation evidence="1">Periplasmic side</orientation>
    </subcellularLocation>
</comment>
<dbReference type="GO" id="GO:0031992">
    <property type="term" value="F:energy transducer activity"/>
    <property type="evidence" value="ECO:0007669"/>
    <property type="project" value="InterPro"/>
</dbReference>
<dbReference type="NCBIfam" id="TIGR01352">
    <property type="entry name" value="tonB_Cterm"/>
    <property type="match status" value="1"/>
</dbReference>
<dbReference type="Gene3D" id="3.30.1150.10">
    <property type="match status" value="1"/>
</dbReference>
<evidence type="ECO:0000313" key="13">
    <source>
        <dbReference type="Proteomes" id="UP000008461"/>
    </source>
</evidence>
<evidence type="ECO:0000313" key="12">
    <source>
        <dbReference type="EMBL" id="AEE51095.1"/>
    </source>
</evidence>
<feature type="domain" description="TonB C-terminal" evidence="11">
    <location>
        <begin position="88"/>
        <end position="179"/>
    </location>
</feature>
<keyword evidence="4" id="KW-1003">Cell membrane</keyword>
<dbReference type="Pfam" id="PF03544">
    <property type="entry name" value="TonB_C"/>
    <property type="match status" value="1"/>
</dbReference>
<dbReference type="InterPro" id="IPR006260">
    <property type="entry name" value="TonB/TolA_C"/>
</dbReference>
<evidence type="ECO:0000256" key="1">
    <source>
        <dbReference type="ARBA" id="ARBA00004383"/>
    </source>
</evidence>
<keyword evidence="9" id="KW-0472">Membrane</keyword>
<gene>
    <name evidence="12" type="ordered locus">Halhy_3235</name>
</gene>
<keyword evidence="7" id="KW-0653">Protein transport</keyword>
<dbReference type="InterPro" id="IPR051045">
    <property type="entry name" value="TonB-dependent_transducer"/>
</dbReference>
<name>F4KS08_HALH1</name>
<dbReference type="AlphaFoldDB" id="F4KS08"/>
<reference key="2">
    <citation type="submission" date="2011-04" db="EMBL/GenBank/DDBJ databases">
        <title>Complete sequence of chromosome of Haliscomenobacter hydrossis DSM 1100.</title>
        <authorList>
            <consortium name="US DOE Joint Genome Institute (JGI-PGF)"/>
            <person name="Lucas S."/>
            <person name="Han J."/>
            <person name="Lapidus A."/>
            <person name="Bruce D."/>
            <person name="Goodwin L."/>
            <person name="Pitluck S."/>
            <person name="Peters L."/>
            <person name="Kyrpides N."/>
            <person name="Mavromatis K."/>
            <person name="Ivanova N."/>
            <person name="Ovchinnikova G."/>
            <person name="Pagani I."/>
            <person name="Daligault H."/>
            <person name="Detter J.C."/>
            <person name="Han C."/>
            <person name="Land M."/>
            <person name="Hauser L."/>
            <person name="Markowitz V."/>
            <person name="Cheng J.-F."/>
            <person name="Hugenholtz P."/>
            <person name="Woyke T."/>
            <person name="Wu D."/>
            <person name="Verbarg S."/>
            <person name="Frueling A."/>
            <person name="Brambilla E."/>
            <person name="Klenk H.-P."/>
            <person name="Eisen J.A."/>
        </authorList>
    </citation>
    <scope>NUCLEOTIDE SEQUENCE</scope>
    <source>
        <strain>DSM 1100</strain>
    </source>
</reference>
<protein>
    <submittedName>
        <fullName evidence="12">TonB family protein</fullName>
    </submittedName>
</protein>
<feature type="signal peptide" evidence="10">
    <location>
        <begin position="1"/>
        <end position="29"/>
    </location>
</feature>
<dbReference type="GO" id="GO:0055085">
    <property type="term" value="P:transmembrane transport"/>
    <property type="evidence" value="ECO:0007669"/>
    <property type="project" value="InterPro"/>
</dbReference>
<keyword evidence="10" id="KW-0732">Signal</keyword>
<dbReference type="InterPro" id="IPR003538">
    <property type="entry name" value="TonB"/>
</dbReference>
<dbReference type="PRINTS" id="PR01374">
    <property type="entry name" value="TONBPROTEIN"/>
</dbReference>
<accession>F4KS08</accession>
<evidence type="ECO:0000256" key="3">
    <source>
        <dbReference type="ARBA" id="ARBA00022448"/>
    </source>
</evidence>
<organism evidence="12 13">
    <name type="scientific">Haliscomenobacter hydrossis (strain ATCC 27775 / DSM 1100 / LMG 10767 / O)</name>
    <dbReference type="NCBI Taxonomy" id="760192"/>
    <lineage>
        <taxon>Bacteria</taxon>
        <taxon>Pseudomonadati</taxon>
        <taxon>Bacteroidota</taxon>
        <taxon>Saprospiria</taxon>
        <taxon>Saprospirales</taxon>
        <taxon>Haliscomenobacteraceae</taxon>
        <taxon>Haliscomenobacter</taxon>
    </lineage>
</organism>
<evidence type="ECO:0000256" key="9">
    <source>
        <dbReference type="ARBA" id="ARBA00023136"/>
    </source>
</evidence>
<dbReference type="PANTHER" id="PTHR33446:SF2">
    <property type="entry name" value="PROTEIN TONB"/>
    <property type="match status" value="1"/>
</dbReference>
<dbReference type="SUPFAM" id="SSF74653">
    <property type="entry name" value="TolA/TonB C-terminal domain"/>
    <property type="match status" value="1"/>
</dbReference>
<dbReference type="RefSeq" id="WP_013765636.1">
    <property type="nucleotide sequence ID" value="NC_015510.1"/>
</dbReference>
<evidence type="ECO:0000259" key="11">
    <source>
        <dbReference type="PROSITE" id="PS52015"/>
    </source>
</evidence>
<dbReference type="InterPro" id="IPR037682">
    <property type="entry name" value="TonB_C"/>
</dbReference>
<evidence type="ECO:0000256" key="10">
    <source>
        <dbReference type="SAM" id="SignalP"/>
    </source>
</evidence>
<dbReference type="PROSITE" id="PS52015">
    <property type="entry name" value="TONB_CTD"/>
    <property type="match status" value="1"/>
</dbReference>
<comment type="similarity">
    <text evidence="2">Belongs to the TonB family.</text>
</comment>
<sequence length="179" mass="19766">MQSSPNAKRKPRFLLTLSIFIFQLTLALAQTNPSTEAWTKTEKKIKPAAKSASKKSTKALLIDPSAQNPTNDSTFVYKIVEQMPSYPEGQAALLRHLEQNTQYPEIALKKKVQGIVVVQVTVERDGALSNVHVVKGIGAGCDEEALRVVGLMPKWKPGMQNGQAVPVQFNLPIRFKLDK</sequence>
<keyword evidence="6" id="KW-0812">Transmembrane</keyword>
<evidence type="ECO:0000256" key="7">
    <source>
        <dbReference type="ARBA" id="ARBA00022927"/>
    </source>
</evidence>